<evidence type="ECO:0000313" key="1">
    <source>
        <dbReference type="EnsemblPlants" id="OGLUM06G15720.1"/>
    </source>
</evidence>
<dbReference type="EnsemblPlants" id="OGLUM06G15720.1">
    <property type="protein sequence ID" value="OGLUM06G15720.1"/>
    <property type="gene ID" value="OGLUM06G15720"/>
</dbReference>
<dbReference type="Gramene" id="OGLUM06G15720.1">
    <property type="protein sequence ID" value="OGLUM06G15720.1"/>
    <property type="gene ID" value="OGLUM06G15720"/>
</dbReference>
<dbReference type="AlphaFoldDB" id="A0A0E0A9K2"/>
<dbReference type="Proteomes" id="UP000026961">
    <property type="component" value="Chromosome 6"/>
</dbReference>
<name>A0A0E0A9K2_9ORYZ</name>
<protein>
    <submittedName>
        <fullName evidence="1">Uncharacterized protein</fullName>
    </submittedName>
</protein>
<evidence type="ECO:0000313" key="2">
    <source>
        <dbReference type="Proteomes" id="UP000026961"/>
    </source>
</evidence>
<keyword evidence="2" id="KW-1185">Reference proteome</keyword>
<dbReference type="HOGENOM" id="CLU_2761914_0_0_1"/>
<organism evidence="1">
    <name type="scientific">Oryza glumipatula</name>
    <dbReference type="NCBI Taxonomy" id="40148"/>
    <lineage>
        <taxon>Eukaryota</taxon>
        <taxon>Viridiplantae</taxon>
        <taxon>Streptophyta</taxon>
        <taxon>Embryophyta</taxon>
        <taxon>Tracheophyta</taxon>
        <taxon>Spermatophyta</taxon>
        <taxon>Magnoliopsida</taxon>
        <taxon>Liliopsida</taxon>
        <taxon>Poales</taxon>
        <taxon>Poaceae</taxon>
        <taxon>BOP clade</taxon>
        <taxon>Oryzoideae</taxon>
        <taxon>Oryzeae</taxon>
        <taxon>Oryzinae</taxon>
        <taxon>Oryza</taxon>
    </lineage>
</organism>
<accession>A0A0E0A9K2</accession>
<sequence length="70" mass="7483">MPHSAASCCAAPRRNEVWMSSLPCPRSPSTVANDVDTRPHVDAVCNAAAPHPPYRLLELEPSCSESMPPA</sequence>
<proteinExistence type="predicted"/>
<reference evidence="1" key="2">
    <citation type="submission" date="2018-05" db="EMBL/GenBank/DDBJ databases">
        <title>OgluRS3 (Oryza glumaepatula Reference Sequence Version 3).</title>
        <authorList>
            <person name="Zhang J."/>
            <person name="Kudrna D."/>
            <person name="Lee S."/>
            <person name="Talag J."/>
            <person name="Welchert J."/>
            <person name="Wing R.A."/>
        </authorList>
    </citation>
    <scope>NUCLEOTIDE SEQUENCE [LARGE SCALE GENOMIC DNA]</scope>
</reference>
<reference evidence="1" key="1">
    <citation type="submission" date="2015-04" db="UniProtKB">
        <authorList>
            <consortium name="EnsemblPlants"/>
        </authorList>
    </citation>
    <scope>IDENTIFICATION</scope>
</reference>